<dbReference type="GO" id="GO:0071424">
    <property type="term" value="F:rRNA (cytosine-N4-)-methyltransferase activity"/>
    <property type="evidence" value="ECO:0007669"/>
    <property type="project" value="UniProtKB-UniRule"/>
</dbReference>
<comment type="catalytic activity">
    <reaction evidence="7">
        <text>cytidine(1402) in 16S rRNA + S-adenosyl-L-methionine = N(4)-methylcytidine(1402) in 16S rRNA + S-adenosyl-L-homocysteine + H(+)</text>
        <dbReference type="Rhea" id="RHEA:42928"/>
        <dbReference type="Rhea" id="RHEA-COMP:10286"/>
        <dbReference type="Rhea" id="RHEA-COMP:10287"/>
        <dbReference type="ChEBI" id="CHEBI:15378"/>
        <dbReference type="ChEBI" id="CHEBI:57856"/>
        <dbReference type="ChEBI" id="CHEBI:59789"/>
        <dbReference type="ChEBI" id="CHEBI:74506"/>
        <dbReference type="ChEBI" id="CHEBI:82748"/>
        <dbReference type="EC" id="2.1.1.199"/>
    </reaction>
</comment>
<dbReference type="EC" id="2.1.1.199" evidence="7"/>
<dbReference type="Gene3D" id="1.10.150.170">
    <property type="entry name" value="Putative methyltransferase TM0872, insert domain"/>
    <property type="match status" value="1"/>
</dbReference>
<dbReference type="GO" id="GO:0070475">
    <property type="term" value="P:rRNA base methylation"/>
    <property type="evidence" value="ECO:0007669"/>
    <property type="project" value="UniProtKB-UniRule"/>
</dbReference>
<gene>
    <name evidence="7" type="primary">rsmH</name>
    <name evidence="8" type="ORF">M998_3322</name>
</gene>
<evidence type="ECO:0000256" key="7">
    <source>
        <dbReference type="HAMAP-Rule" id="MF_01007"/>
    </source>
</evidence>
<dbReference type="Proteomes" id="UP000078224">
    <property type="component" value="Unassembled WGS sequence"/>
</dbReference>
<dbReference type="PANTHER" id="PTHR11265:SF0">
    <property type="entry name" value="12S RRNA N4-METHYLCYTIDINE METHYLTRANSFERASE"/>
    <property type="match status" value="1"/>
</dbReference>
<accession>A0A1B7JKC5</accession>
<proteinExistence type="inferred from homology"/>
<dbReference type="PATRIC" id="fig|1354272.4.peg.3396"/>
<dbReference type="PIRSF" id="PIRSF004486">
    <property type="entry name" value="MraW"/>
    <property type="match status" value="1"/>
</dbReference>
<dbReference type="AlphaFoldDB" id="A0A1B7JKC5"/>
<dbReference type="Gene3D" id="3.40.50.150">
    <property type="entry name" value="Vaccinia Virus protein VP39"/>
    <property type="match status" value="1"/>
</dbReference>
<evidence type="ECO:0000256" key="3">
    <source>
        <dbReference type="ARBA" id="ARBA00022552"/>
    </source>
</evidence>
<keyword evidence="3 7" id="KW-0698">rRNA processing</keyword>
<dbReference type="OrthoDB" id="9806637at2"/>
<dbReference type="HAMAP" id="MF_01007">
    <property type="entry name" value="16SrRNA_methyltr_H"/>
    <property type="match status" value="1"/>
</dbReference>
<sequence length="317" mass="35436">MTQQQFKHVTVLLDEAVNGLNIKQDGIYIDGTFGRGGHSRLILSQLGENGRLIAIDRDPEAIKAAQSIDDPRFMIKHGPFSEIAEYVEEEGLVGKIDGVLLDLGVSSPQLDDPERGFSFMRDGPLDMRMDPTKGQSAQQWLMTAEADDIAWVLKTFGEERFSRRIARAIVERNHNPDEEPLTRTRHLAELIAKVSPMKDRHKHPATRSFQAIRIYINSELEEIEKALNGAMSVLAPEGRLSVISFHSLEDRLVKRFIRQNSKGPSVPAGIPLTETQIKALGAAKLRDLGKMKPSEGEINENPRARSSVLRFAERAVE</sequence>
<keyword evidence="5 7" id="KW-0808">Transferase</keyword>
<evidence type="ECO:0000256" key="6">
    <source>
        <dbReference type="ARBA" id="ARBA00022691"/>
    </source>
</evidence>
<organism evidence="8 9">
    <name type="scientific">Providencia heimbachae ATCC 35613</name>
    <dbReference type="NCBI Taxonomy" id="1354272"/>
    <lineage>
        <taxon>Bacteria</taxon>
        <taxon>Pseudomonadati</taxon>
        <taxon>Pseudomonadota</taxon>
        <taxon>Gammaproteobacteria</taxon>
        <taxon>Enterobacterales</taxon>
        <taxon>Morganellaceae</taxon>
        <taxon>Providencia</taxon>
    </lineage>
</organism>
<keyword evidence="9" id="KW-1185">Reference proteome</keyword>
<evidence type="ECO:0000256" key="2">
    <source>
        <dbReference type="ARBA" id="ARBA00022490"/>
    </source>
</evidence>
<evidence type="ECO:0000256" key="1">
    <source>
        <dbReference type="ARBA" id="ARBA00010396"/>
    </source>
</evidence>
<dbReference type="GO" id="GO:0005737">
    <property type="term" value="C:cytoplasm"/>
    <property type="evidence" value="ECO:0007669"/>
    <property type="project" value="UniProtKB-SubCell"/>
</dbReference>
<name>A0A1B7JKC5_9GAMM</name>
<dbReference type="InterPro" id="IPR002903">
    <property type="entry name" value="RsmH"/>
</dbReference>
<comment type="caution">
    <text evidence="8">The sequence shown here is derived from an EMBL/GenBank/DDBJ whole genome shotgun (WGS) entry which is preliminary data.</text>
</comment>
<dbReference type="RefSeq" id="WP_068909869.1">
    <property type="nucleotide sequence ID" value="NZ_LXEW01000047.1"/>
</dbReference>
<protein>
    <recommendedName>
        <fullName evidence="7">Ribosomal RNA small subunit methyltransferase H</fullName>
        <ecNumber evidence="7">2.1.1.199</ecNumber>
    </recommendedName>
    <alternativeName>
        <fullName evidence="7">16S rRNA m(4)C1402 methyltransferase</fullName>
    </alternativeName>
    <alternativeName>
        <fullName evidence="7">rRNA (cytosine-N(4)-)-methyltransferase RsmH</fullName>
    </alternativeName>
</protein>
<dbReference type="SUPFAM" id="SSF81799">
    <property type="entry name" value="Putative methyltransferase TM0872, insert domain"/>
    <property type="match status" value="1"/>
</dbReference>
<comment type="similarity">
    <text evidence="1 7">Belongs to the methyltransferase superfamily. RsmH family.</text>
</comment>
<dbReference type="SUPFAM" id="SSF53335">
    <property type="entry name" value="S-adenosyl-L-methionine-dependent methyltransferases"/>
    <property type="match status" value="1"/>
</dbReference>
<dbReference type="EMBL" id="LXEW01000047">
    <property type="protein sequence ID" value="OAT48377.1"/>
    <property type="molecule type" value="Genomic_DNA"/>
</dbReference>
<evidence type="ECO:0000256" key="4">
    <source>
        <dbReference type="ARBA" id="ARBA00022603"/>
    </source>
</evidence>
<evidence type="ECO:0000256" key="5">
    <source>
        <dbReference type="ARBA" id="ARBA00022679"/>
    </source>
</evidence>
<feature type="binding site" evidence="7">
    <location>
        <begin position="36"/>
        <end position="38"/>
    </location>
    <ligand>
        <name>S-adenosyl-L-methionine</name>
        <dbReference type="ChEBI" id="CHEBI:59789"/>
    </ligand>
</feature>
<dbReference type="Pfam" id="PF01795">
    <property type="entry name" value="Methyltransf_5"/>
    <property type="match status" value="1"/>
</dbReference>
<dbReference type="FunFam" id="1.10.150.170:FF:000001">
    <property type="entry name" value="Ribosomal RNA small subunit methyltransferase H"/>
    <property type="match status" value="1"/>
</dbReference>
<feature type="binding site" evidence="7">
    <location>
        <position position="109"/>
    </location>
    <ligand>
        <name>S-adenosyl-L-methionine</name>
        <dbReference type="ChEBI" id="CHEBI:59789"/>
    </ligand>
</feature>
<feature type="binding site" evidence="7">
    <location>
        <position position="102"/>
    </location>
    <ligand>
        <name>S-adenosyl-L-methionine</name>
        <dbReference type="ChEBI" id="CHEBI:59789"/>
    </ligand>
</feature>
<comment type="function">
    <text evidence="7">Specifically methylates the N4 position of cytidine in position 1402 (C1402) of 16S rRNA.</text>
</comment>
<dbReference type="NCBIfam" id="TIGR00006">
    <property type="entry name" value="16S rRNA (cytosine(1402)-N(4))-methyltransferase RsmH"/>
    <property type="match status" value="1"/>
</dbReference>
<evidence type="ECO:0000313" key="9">
    <source>
        <dbReference type="Proteomes" id="UP000078224"/>
    </source>
</evidence>
<keyword evidence="2 7" id="KW-0963">Cytoplasm</keyword>
<evidence type="ECO:0000313" key="8">
    <source>
        <dbReference type="EMBL" id="OAT48377.1"/>
    </source>
</evidence>
<feature type="binding site" evidence="7">
    <location>
        <position position="80"/>
    </location>
    <ligand>
        <name>S-adenosyl-L-methionine</name>
        <dbReference type="ChEBI" id="CHEBI:59789"/>
    </ligand>
</feature>
<dbReference type="PANTHER" id="PTHR11265">
    <property type="entry name" value="S-ADENOSYL-METHYLTRANSFERASE MRAW"/>
    <property type="match status" value="1"/>
</dbReference>
<keyword evidence="6 7" id="KW-0949">S-adenosyl-L-methionine</keyword>
<dbReference type="InterPro" id="IPR023397">
    <property type="entry name" value="SAM-dep_MeTrfase_MraW_recog"/>
</dbReference>
<keyword evidence="4 7" id="KW-0489">Methyltransferase</keyword>
<dbReference type="InterPro" id="IPR029063">
    <property type="entry name" value="SAM-dependent_MTases_sf"/>
</dbReference>
<feature type="binding site" evidence="7">
    <location>
        <position position="56"/>
    </location>
    <ligand>
        <name>S-adenosyl-L-methionine</name>
        <dbReference type="ChEBI" id="CHEBI:59789"/>
    </ligand>
</feature>
<comment type="subcellular location">
    <subcellularLocation>
        <location evidence="7">Cytoplasm</location>
    </subcellularLocation>
</comment>
<reference evidence="8 9" key="1">
    <citation type="submission" date="2016-04" db="EMBL/GenBank/DDBJ databases">
        <title>ATOL: Assembling a taxonomically balanced genome-scale reconstruction of the evolutionary history of the Enterobacteriaceae.</title>
        <authorList>
            <person name="Plunkett G.III."/>
            <person name="Neeno-Eckwall E.C."/>
            <person name="Glasner J.D."/>
            <person name="Perna N.T."/>
        </authorList>
    </citation>
    <scope>NUCLEOTIDE SEQUENCE [LARGE SCALE GENOMIC DNA]</scope>
    <source>
        <strain evidence="8 9">ATCC 35613</strain>
    </source>
</reference>